<dbReference type="PANTHER" id="PTHR32322:SF2">
    <property type="entry name" value="EAMA DOMAIN-CONTAINING PROTEIN"/>
    <property type="match status" value="1"/>
</dbReference>
<dbReference type="SUPFAM" id="SSF103481">
    <property type="entry name" value="Multidrug resistance efflux transporter EmrE"/>
    <property type="match status" value="2"/>
</dbReference>
<evidence type="ECO:0000256" key="1">
    <source>
        <dbReference type="ARBA" id="ARBA00004141"/>
    </source>
</evidence>
<reference evidence="9" key="2">
    <citation type="journal article" date="2020" name="Int. J. Syst. Evol. Microbiol.">
        <title>Genomic insights into a novel species Rhodoferax aquaticus sp. nov., isolated from freshwater.</title>
        <authorList>
            <person name="Li T."/>
            <person name="Zhuo Y."/>
            <person name="Jin C.Z."/>
            <person name="Wu X."/>
            <person name="Ko S.R."/>
            <person name="Jin F.J."/>
            <person name="Ahn C.Y."/>
            <person name="Oh H.M."/>
            <person name="Lee H.G."/>
            <person name="Jin L."/>
        </authorList>
    </citation>
    <scope>NUCLEOTIDE SEQUENCE [LARGE SCALE GENOMIC DNA]</scope>
    <source>
        <strain evidence="9">Gr-4</strain>
    </source>
</reference>
<feature type="transmembrane region" description="Helical" evidence="6">
    <location>
        <begin position="210"/>
        <end position="233"/>
    </location>
</feature>
<feature type="domain" description="EamA" evidence="7">
    <location>
        <begin position="13"/>
        <end position="143"/>
    </location>
</feature>
<feature type="domain" description="EamA" evidence="7">
    <location>
        <begin position="154"/>
        <end position="286"/>
    </location>
</feature>
<evidence type="ECO:0000256" key="6">
    <source>
        <dbReference type="SAM" id="Phobius"/>
    </source>
</evidence>
<feature type="transmembrane region" description="Helical" evidence="6">
    <location>
        <begin position="7"/>
        <end position="28"/>
    </location>
</feature>
<evidence type="ECO:0000256" key="3">
    <source>
        <dbReference type="ARBA" id="ARBA00022692"/>
    </source>
</evidence>
<feature type="transmembrane region" description="Helical" evidence="6">
    <location>
        <begin position="34"/>
        <end position="56"/>
    </location>
</feature>
<evidence type="ECO:0000256" key="2">
    <source>
        <dbReference type="ARBA" id="ARBA00007362"/>
    </source>
</evidence>
<feature type="transmembrane region" description="Helical" evidence="6">
    <location>
        <begin position="270"/>
        <end position="289"/>
    </location>
</feature>
<keyword evidence="5 6" id="KW-0472">Membrane</keyword>
<comment type="subcellular location">
    <subcellularLocation>
        <location evidence="1">Membrane</location>
        <topology evidence="1">Multi-pass membrane protein</topology>
    </subcellularLocation>
</comment>
<dbReference type="EMBL" id="CP036282">
    <property type="protein sequence ID" value="QDL52773.1"/>
    <property type="molecule type" value="Genomic_DNA"/>
</dbReference>
<dbReference type="AlphaFoldDB" id="A0A515EJD0"/>
<evidence type="ECO:0000256" key="4">
    <source>
        <dbReference type="ARBA" id="ARBA00022989"/>
    </source>
</evidence>
<reference evidence="9" key="1">
    <citation type="submission" date="2019-02" db="EMBL/GenBank/DDBJ databases">
        <title>Complete genome sequence of Rhodoferax sp. Gr-4.</title>
        <authorList>
            <person name="Jin L."/>
        </authorList>
    </citation>
    <scope>NUCLEOTIDE SEQUENCE [LARGE SCALE GENOMIC DNA]</scope>
    <source>
        <strain evidence="9">Gr-4</strain>
    </source>
</reference>
<organism evidence="8 9">
    <name type="scientific">Rhodoferax aquaticus</name>
    <dbReference type="NCBI Taxonomy" id="2527691"/>
    <lineage>
        <taxon>Bacteria</taxon>
        <taxon>Pseudomonadati</taxon>
        <taxon>Pseudomonadota</taxon>
        <taxon>Betaproteobacteria</taxon>
        <taxon>Burkholderiales</taxon>
        <taxon>Comamonadaceae</taxon>
        <taxon>Rhodoferax</taxon>
    </lineage>
</organism>
<dbReference type="InterPro" id="IPR000620">
    <property type="entry name" value="EamA_dom"/>
</dbReference>
<evidence type="ECO:0000313" key="9">
    <source>
        <dbReference type="Proteomes" id="UP000317365"/>
    </source>
</evidence>
<keyword evidence="3 6" id="KW-0812">Transmembrane</keyword>
<gene>
    <name evidence="8" type="ORF">EXZ61_00490</name>
</gene>
<dbReference type="GO" id="GO:0016020">
    <property type="term" value="C:membrane"/>
    <property type="evidence" value="ECO:0007669"/>
    <property type="project" value="UniProtKB-SubCell"/>
</dbReference>
<dbReference type="InterPro" id="IPR037185">
    <property type="entry name" value="EmrE-like"/>
</dbReference>
<proteinExistence type="inferred from homology"/>
<keyword evidence="9" id="KW-1185">Reference proteome</keyword>
<evidence type="ECO:0000256" key="5">
    <source>
        <dbReference type="ARBA" id="ARBA00023136"/>
    </source>
</evidence>
<feature type="transmembrane region" description="Helical" evidence="6">
    <location>
        <begin position="245"/>
        <end position="264"/>
    </location>
</feature>
<dbReference type="PANTHER" id="PTHR32322">
    <property type="entry name" value="INNER MEMBRANE TRANSPORTER"/>
    <property type="match status" value="1"/>
</dbReference>
<keyword evidence="4 6" id="KW-1133">Transmembrane helix</keyword>
<feature type="transmembrane region" description="Helical" evidence="6">
    <location>
        <begin position="127"/>
        <end position="146"/>
    </location>
</feature>
<feature type="transmembrane region" description="Helical" evidence="6">
    <location>
        <begin position="152"/>
        <end position="172"/>
    </location>
</feature>
<evidence type="ECO:0000313" key="8">
    <source>
        <dbReference type="EMBL" id="QDL52773.1"/>
    </source>
</evidence>
<feature type="transmembrane region" description="Helical" evidence="6">
    <location>
        <begin position="76"/>
        <end position="94"/>
    </location>
</feature>
<name>A0A515EJD0_9BURK</name>
<sequence>MSLLKQPWVVGLSFFTVYVVWGSSYMVVQMAATALPPLLLCGVRGLLAAGVLWLVLKHRGAALPALSDLKAWRGPALVGTLNITVVSALIVWGLQSVSSGMTAVLFSTMPIMTCVLNGALERRVAPRALLGTVLGIGGLLLVYEAYLGGGWGVGHAYILSAAALASVSSVLTERGNMPRNVLVASCMQMAVGGLVGTVLSVLVAEPLGAITWSSMAALAYLALGVTAGGYLAFNILTLRMGSAVATTYASINPIVALLLGSVLLGEHLSLWEAAGVVVVVLGVLLVQSARKT</sequence>
<dbReference type="InterPro" id="IPR050638">
    <property type="entry name" value="AA-Vitamin_Transporters"/>
</dbReference>
<protein>
    <recommendedName>
        <fullName evidence="7">EamA domain-containing protein</fullName>
    </recommendedName>
</protein>
<dbReference type="KEGG" id="rhg:EXZ61_00490"/>
<dbReference type="Proteomes" id="UP000317365">
    <property type="component" value="Chromosome"/>
</dbReference>
<comment type="similarity">
    <text evidence="2">Belongs to the EamA transporter family.</text>
</comment>
<feature type="transmembrane region" description="Helical" evidence="6">
    <location>
        <begin position="181"/>
        <end position="204"/>
    </location>
</feature>
<accession>A0A515EJD0</accession>
<dbReference type="Pfam" id="PF00892">
    <property type="entry name" value="EamA"/>
    <property type="match status" value="2"/>
</dbReference>
<dbReference type="RefSeq" id="WP_142808225.1">
    <property type="nucleotide sequence ID" value="NZ_CP036282.1"/>
</dbReference>
<feature type="transmembrane region" description="Helical" evidence="6">
    <location>
        <begin position="100"/>
        <end position="120"/>
    </location>
</feature>
<evidence type="ECO:0000259" key="7">
    <source>
        <dbReference type="Pfam" id="PF00892"/>
    </source>
</evidence>